<dbReference type="OrthoDB" id="10402064at2759"/>
<evidence type="ECO:0000256" key="1">
    <source>
        <dbReference type="SAM" id="MobiDB-lite"/>
    </source>
</evidence>
<accession>A0A8H5YM16</accession>
<feature type="region of interest" description="Disordered" evidence="1">
    <location>
        <begin position="1"/>
        <end position="71"/>
    </location>
</feature>
<dbReference type="AlphaFoldDB" id="A0A8H5YM16"/>
<feature type="compositionally biased region" description="Pro residues" evidence="1">
    <location>
        <begin position="95"/>
        <end position="105"/>
    </location>
</feature>
<dbReference type="Proteomes" id="UP000544331">
    <property type="component" value="Unassembled WGS sequence"/>
</dbReference>
<protein>
    <submittedName>
        <fullName evidence="2">Uncharacterized protein</fullName>
    </submittedName>
</protein>
<organism evidence="2 3">
    <name type="scientific">Fusarium mundagurra</name>
    <dbReference type="NCBI Taxonomy" id="1567541"/>
    <lineage>
        <taxon>Eukaryota</taxon>
        <taxon>Fungi</taxon>
        <taxon>Dikarya</taxon>
        <taxon>Ascomycota</taxon>
        <taxon>Pezizomycotina</taxon>
        <taxon>Sordariomycetes</taxon>
        <taxon>Hypocreomycetidae</taxon>
        <taxon>Hypocreales</taxon>
        <taxon>Nectriaceae</taxon>
        <taxon>Fusarium</taxon>
        <taxon>Fusarium fujikuroi species complex</taxon>
    </lineage>
</organism>
<dbReference type="EMBL" id="JAAOAN010000256">
    <property type="protein sequence ID" value="KAF5714031.1"/>
    <property type="molecule type" value="Genomic_DNA"/>
</dbReference>
<sequence>MSQQTGDSEPAGRLGHSQPASSSVNRTRRRRQDSRHMPYARNSRDQSIRRPQNSTMASDRQSMRQDPSPVIITDFRPVIIDDTTAVACRNLAPVPHQPPRSPPRSPVGQNDQHREPSRASHVNRGLETDQYGPAHNDLPPTYNEAVSQSREHVQREPLVRPGFHAPSEAMSGEGLAMDAIRQLRQENADLRKKLDDDTFDLQRQINNLKMKQARAVAALRHITTEQAHAITSLKEVTTEQARIIDDLKARLETRETEGRRFS</sequence>
<feature type="compositionally biased region" description="Polar residues" evidence="1">
    <location>
        <begin position="49"/>
        <end position="60"/>
    </location>
</feature>
<evidence type="ECO:0000313" key="3">
    <source>
        <dbReference type="Proteomes" id="UP000544331"/>
    </source>
</evidence>
<feature type="region of interest" description="Disordered" evidence="1">
    <location>
        <begin position="92"/>
        <end position="154"/>
    </location>
</feature>
<proteinExistence type="predicted"/>
<reference evidence="2 3" key="1">
    <citation type="submission" date="2020-05" db="EMBL/GenBank/DDBJ databases">
        <title>Identification and distribution of gene clusters putatively required for synthesis of sphingolipid metabolism inhibitors in phylogenetically diverse species of the filamentous fungus Fusarium.</title>
        <authorList>
            <person name="Kim H.-S."/>
            <person name="Busman M."/>
            <person name="Brown D.W."/>
            <person name="Divon H."/>
            <person name="Uhlig S."/>
            <person name="Proctor R.H."/>
        </authorList>
    </citation>
    <scope>NUCLEOTIDE SEQUENCE [LARGE SCALE GENOMIC DNA]</scope>
    <source>
        <strain evidence="2 3">NRRL 66235</strain>
    </source>
</reference>
<comment type="caution">
    <text evidence="2">The sequence shown here is derived from an EMBL/GenBank/DDBJ whole genome shotgun (WGS) entry which is preliminary data.</text>
</comment>
<evidence type="ECO:0000313" key="2">
    <source>
        <dbReference type="EMBL" id="KAF5714031.1"/>
    </source>
</evidence>
<gene>
    <name evidence="2" type="ORF">FMUND_7628</name>
</gene>
<name>A0A8H5YM16_9HYPO</name>
<keyword evidence="3" id="KW-1185">Reference proteome</keyword>